<proteinExistence type="predicted"/>
<name>A0A6J4MZB1_9CYAN</name>
<accession>A0A6J4MZB1</accession>
<evidence type="ECO:0000313" key="1">
    <source>
        <dbReference type="EMBL" id="CAA9370722.1"/>
    </source>
</evidence>
<dbReference type="EMBL" id="CADCTZ010000905">
    <property type="protein sequence ID" value="CAA9370722.1"/>
    <property type="molecule type" value="Genomic_DNA"/>
</dbReference>
<dbReference type="AlphaFoldDB" id="A0A6J4MZB1"/>
<protein>
    <submittedName>
        <fullName evidence="1">Uncharacterized protein</fullName>
    </submittedName>
</protein>
<sequence>MNNKGELTPGEYLAMNISGRMDALEAKIDAAIHHVNVNIRCDLLEVEMMLEGIEACDQKYPRVKPQQQGGAN</sequence>
<gene>
    <name evidence="1" type="ORF">AVDCRST_MAG84-4298</name>
</gene>
<reference evidence="1" key="1">
    <citation type="submission" date="2020-02" db="EMBL/GenBank/DDBJ databases">
        <authorList>
            <person name="Meier V. D."/>
        </authorList>
    </citation>
    <scope>NUCLEOTIDE SEQUENCE</scope>
    <source>
        <strain evidence="1">AVDCRST_MAG84</strain>
    </source>
</reference>
<organism evidence="1">
    <name type="scientific">uncultured Microcoleus sp</name>
    <dbReference type="NCBI Taxonomy" id="259945"/>
    <lineage>
        <taxon>Bacteria</taxon>
        <taxon>Bacillati</taxon>
        <taxon>Cyanobacteriota</taxon>
        <taxon>Cyanophyceae</taxon>
        <taxon>Oscillatoriophycideae</taxon>
        <taxon>Oscillatoriales</taxon>
        <taxon>Microcoleaceae</taxon>
        <taxon>Microcoleus</taxon>
        <taxon>environmental samples</taxon>
    </lineage>
</organism>